<evidence type="ECO:0000313" key="2">
    <source>
        <dbReference type="EMBL" id="GAA3132332.1"/>
    </source>
</evidence>
<sequence length="110" mass="11677">MSQTTRTTRPTKRRAPKFARLPLLDADGRPHPLENGLSIATFTLGVIAFVCGLFPGAHVAAAWLGAVGFWGGFYSQYVSATTPERALNIIGIVASFVGVAMGIYHGGFLP</sequence>
<comment type="caution">
    <text evidence="2">The sequence shown here is derived from an EMBL/GenBank/DDBJ whole genome shotgun (WGS) entry which is preliminary data.</text>
</comment>
<dbReference type="EMBL" id="BAAAUT010000016">
    <property type="protein sequence ID" value="GAA3132332.1"/>
    <property type="molecule type" value="Genomic_DNA"/>
</dbReference>
<feature type="transmembrane region" description="Helical" evidence="1">
    <location>
        <begin position="86"/>
        <end position="104"/>
    </location>
</feature>
<protein>
    <submittedName>
        <fullName evidence="2">Uncharacterized protein</fullName>
    </submittedName>
</protein>
<keyword evidence="1" id="KW-0812">Transmembrane</keyword>
<name>A0ABP6N1V7_9ACTN</name>
<evidence type="ECO:0000256" key="1">
    <source>
        <dbReference type="SAM" id="Phobius"/>
    </source>
</evidence>
<keyword evidence="1" id="KW-0472">Membrane</keyword>
<organism evidence="2 3">
    <name type="scientific">Planomonospora alba</name>
    <dbReference type="NCBI Taxonomy" id="161354"/>
    <lineage>
        <taxon>Bacteria</taxon>
        <taxon>Bacillati</taxon>
        <taxon>Actinomycetota</taxon>
        <taxon>Actinomycetes</taxon>
        <taxon>Streptosporangiales</taxon>
        <taxon>Streptosporangiaceae</taxon>
        <taxon>Planomonospora</taxon>
    </lineage>
</organism>
<keyword evidence="1" id="KW-1133">Transmembrane helix</keyword>
<evidence type="ECO:0000313" key="3">
    <source>
        <dbReference type="Proteomes" id="UP001500320"/>
    </source>
</evidence>
<gene>
    <name evidence="2" type="ORF">GCM10010466_23660</name>
</gene>
<reference evidence="3" key="1">
    <citation type="journal article" date="2019" name="Int. J. Syst. Evol. Microbiol.">
        <title>The Global Catalogue of Microorganisms (GCM) 10K type strain sequencing project: providing services to taxonomists for standard genome sequencing and annotation.</title>
        <authorList>
            <consortium name="The Broad Institute Genomics Platform"/>
            <consortium name="The Broad Institute Genome Sequencing Center for Infectious Disease"/>
            <person name="Wu L."/>
            <person name="Ma J."/>
        </authorList>
    </citation>
    <scope>NUCLEOTIDE SEQUENCE [LARGE SCALE GENOMIC DNA]</scope>
    <source>
        <strain evidence="3">JCM 9373</strain>
    </source>
</reference>
<feature type="transmembrane region" description="Helical" evidence="1">
    <location>
        <begin position="39"/>
        <end position="66"/>
    </location>
</feature>
<dbReference type="Proteomes" id="UP001500320">
    <property type="component" value="Unassembled WGS sequence"/>
</dbReference>
<accession>A0ABP6N1V7</accession>
<keyword evidence="3" id="KW-1185">Reference proteome</keyword>
<dbReference type="RefSeq" id="WP_344858733.1">
    <property type="nucleotide sequence ID" value="NZ_BAAAUT010000016.1"/>
</dbReference>
<proteinExistence type="predicted"/>